<dbReference type="AlphaFoldDB" id="A0A177CM04"/>
<dbReference type="InterPro" id="IPR010730">
    <property type="entry name" value="HET"/>
</dbReference>
<protein>
    <submittedName>
        <fullName evidence="2">HET-domain-containing protein</fullName>
    </submittedName>
</protein>
<dbReference type="EMBL" id="KV441550">
    <property type="protein sequence ID" value="OAG07888.1"/>
    <property type="molecule type" value="Genomic_DNA"/>
</dbReference>
<dbReference type="RefSeq" id="XP_018038253.1">
    <property type="nucleotide sequence ID" value="XM_018183965.1"/>
</dbReference>
<evidence type="ECO:0000259" key="1">
    <source>
        <dbReference type="Pfam" id="PF06985"/>
    </source>
</evidence>
<keyword evidence="3" id="KW-1185">Reference proteome</keyword>
<accession>A0A177CM04</accession>
<proteinExistence type="predicted"/>
<dbReference type="InParanoid" id="A0A177CM04"/>
<dbReference type="STRING" id="1460663.A0A177CM04"/>
<name>A0A177CM04_9PLEO</name>
<reference evidence="2 3" key="1">
    <citation type="submission" date="2016-05" db="EMBL/GenBank/DDBJ databases">
        <title>Comparative analysis of secretome profiles of manganese(II)-oxidizing ascomycete fungi.</title>
        <authorList>
            <consortium name="DOE Joint Genome Institute"/>
            <person name="Zeiner C.A."/>
            <person name="Purvine S.O."/>
            <person name="Zink E.M."/>
            <person name="Wu S."/>
            <person name="Pasa-Tolic L."/>
            <person name="Chaput D.L."/>
            <person name="Haridas S."/>
            <person name="Grigoriev I.V."/>
            <person name="Santelli C.M."/>
            <person name="Hansel C.M."/>
        </authorList>
    </citation>
    <scope>NUCLEOTIDE SEQUENCE [LARGE SCALE GENOMIC DNA]</scope>
    <source>
        <strain evidence="2 3">AP3s5-JAC2a</strain>
    </source>
</reference>
<dbReference type="PANTHER" id="PTHR24148">
    <property type="entry name" value="ANKYRIN REPEAT DOMAIN-CONTAINING PROTEIN 39 HOMOLOG-RELATED"/>
    <property type="match status" value="1"/>
</dbReference>
<dbReference type="Pfam" id="PF06985">
    <property type="entry name" value="HET"/>
    <property type="match status" value="1"/>
</dbReference>
<feature type="domain" description="Heterokaryon incompatibility" evidence="1">
    <location>
        <begin position="60"/>
        <end position="195"/>
    </location>
</feature>
<dbReference type="Proteomes" id="UP000077069">
    <property type="component" value="Unassembled WGS sequence"/>
</dbReference>
<dbReference type="OrthoDB" id="2157530at2759"/>
<gene>
    <name evidence="2" type="ORF">CC84DRAFT_1238902</name>
</gene>
<evidence type="ECO:0000313" key="3">
    <source>
        <dbReference type="Proteomes" id="UP000077069"/>
    </source>
</evidence>
<evidence type="ECO:0000313" key="2">
    <source>
        <dbReference type="EMBL" id="OAG07888.1"/>
    </source>
</evidence>
<organism evidence="2 3">
    <name type="scientific">Paraphaeosphaeria sporulosa</name>
    <dbReference type="NCBI Taxonomy" id="1460663"/>
    <lineage>
        <taxon>Eukaryota</taxon>
        <taxon>Fungi</taxon>
        <taxon>Dikarya</taxon>
        <taxon>Ascomycota</taxon>
        <taxon>Pezizomycotina</taxon>
        <taxon>Dothideomycetes</taxon>
        <taxon>Pleosporomycetidae</taxon>
        <taxon>Pleosporales</taxon>
        <taxon>Massarineae</taxon>
        <taxon>Didymosphaeriaceae</taxon>
        <taxon>Paraphaeosphaeria</taxon>
    </lineage>
</organism>
<sequence>MESSMATTPYRYKPLPQDRQLSFRIFTLYPAHKISAPIRGKLHISSPSNSDLECCKLESYEALSYAWGDAIFTEVIEFPDKSYLPIATNLDSFLRYRRQGDAVILLWVDAICINQQDHEEKSSQVQAMGQIYSLASCLSVWLGSPSDDSTLGMSALQEISHEHAFSKLSMSSEQSVAIERLLNRAWWFRAWIIQEVALGGLGPKYKKITVRCGFDGILWFRLVLACSRIYVNTLEMRQSFPDVGRVLSLDTLPSRGKDEVLGAGESYPYRLLRQMSEHRNCLASDPRDKIYAMLGLWFDAISVGKQNGMSRRTAPTVKYDRCVEDVYVEFATWIIHGTSSLELLHHCQPHFLDCPTIELLPTWVPDWSQALTQARLPSAQVTDRGSIPWWSLPVRSGVDNRRIQYRMQDQKFRRERAKEILRPLKSTLHFIPEWIVDVMDPDGTKGYESLFQELKVRTDVLFVLPDESDRELGNEEEDVWNASRRTQIHNERHLQAQVLSQYVEDYSRLWTRYRACADTTCKVAIMGRRMNVEGILVDTIRNVFDPFPEDIEKDWTNSTLLMVQIGKCKQTVMGQDIDKAPYLTETTRLMAFWRTLFAGQQASDETKIASWLPLTPHNWQWSVPSLTILESARLEFAEIRAIIQAFAEHVASIVSDEGTLAHDGFDEHLANDDIMLDARWSSSDRLEYANTFETLGKEWLKQPYDLYHRPFTLPYVVPDPFWESRCLHDETALEASIRSRHRTIIESLNAETRELRRDARRFVSDKIRQRPAREPPSTDNPRLIKDTVHTATIWLNISGRWGIIYSWTNGW</sequence>
<dbReference type="GeneID" id="28767451"/>
<dbReference type="InterPro" id="IPR052895">
    <property type="entry name" value="HetReg/Transcr_Mod"/>
</dbReference>
<dbReference type="PANTHER" id="PTHR24148:SF64">
    <property type="entry name" value="HETEROKARYON INCOMPATIBILITY DOMAIN-CONTAINING PROTEIN"/>
    <property type="match status" value="1"/>
</dbReference>